<dbReference type="PROSITE" id="PS50157">
    <property type="entry name" value="ZINC_FINGER_C2H2_2"/>
    <property type="match status" value="1"/>
</dbReference>
<evidence type="ECO:0000313" key="4">
    <source>
        <dbReference type="EMBL" id="KAJ7757730.1"/>
    </source>
</evidence>
<name>A0AAD7J9W6_9AGAR</name>
<keyword evidence="1" id="KW-0479">Metal-binding</keyword>
<dbReference type="SUPFAM" id="SSF57667">
    <property type="entry name" value="beta-beta-alpha zinc fingers"/>
    <property type="match status" value="1"/>
</dbReference>
<feature type="region of interest" description="Disordered" evidence="2">
    <location>
        <begin position="1"/>
        <end position="66"/>
    </location>
</feature>
<protein>
    <recommendedName>
        <fullName evidence="3">C2H2-type domain-containing protein</fullName>
    </recommendedName>
</protein>
<dbReference type="EMBL" id="JARJLG010000057">
    <property type="protein sequence ID" value="KAJ7757730.1"/>
    <property type="molecule type" value="Genomic_DNA"/>
</dbReference>
<feature type="compositionally biased region" description="Low complexity" evidence="2">
    <location>
        <begin position="36"/>
        <end position="64"/>
    </location>
</feature>
<keyword evidence="1" id="KW-0863">Zinc-finger</keyword>
<gene>
    <name evidence="4" type="ORF">DFH07DRAFT_819160</name>
</gene>
<keyword evidence="1" id="KW-0862">Zinc</keyword>
<dbReference type="InterPro" id="IPR013087">
    <property type="entry name" value="Znf_C2H2_type"/>
</dbReference>
<evidence type="ECO:0000313" key="5">
    <source>
        <dbReference type="Proteomes" id="UP001215280"/>
    </source>
</evidence>
<dbReference type="Proteomes" id="UP001215280">
    <property type="component" value="Unassembled WGS sequence"/>
</dbReference>
<keyword evidence="5" id="KW-1185">Reference proteome</keyword>
<dbReference type="GO" id="GO:0008270">
    <property type="term" value="F:zinc ion binding"/>
    <property type="evidence" value="ECO:0007669"/>
    <property type="project" value="UniProtKB-KW"/>
</dbReference>
<sequence>MRAATTTFGPDLLMVPLPRRNSSNDQRPDVFFPENGASPDTPSSTSAFSSFPSSPSASGGASPTVLHPQVASSANLRASNSRRKKAALFRCIYYPECPATFTARHNLKNHVNSHAGIRPHRCPRCHHTFTTMAVMKRHLKKCKT</sequence>
<evidence type="ECO:0000256" key="1">
    <source>
        <dbReference type="PROSITE-ProRule" id="PRU00042"/>
    </source>
</evidence>
<dbReference type="Gene3D" id="3.30.160.60">
    <property type="entry name" value="Classic Zinc Finger"/>
    <property type="match status" value="1"/>
</dbReference>
<accession>A0AAD7J9W6</accession>
<dbReference type="InterPro" id="IPR036236">
    <property type="entry name" value="Znf_C2H2_sf"/>
</dbReference>
<evidence type="ECO:0000256" key="2">
    <source>
        <dbReference type="SAM" id="MobiDB-lite"/>
    </source>
</evidence>
<reference evidence="4" key="1">
    <citation type="submission" date="2023-03" db="EMBL/GenBank/DDBJ databases">
        <title>Massive genome expansion in bonnet fungi (Mycena s.s.) driven by repeated elements and novel gene families across ecological guilds.</title>
        <authorList>
            <consortium name="Lawrence Berkeley National Laboratory"/>
            <person name="Harder C.B."/>
            <person name="Miyauchi S."/>
            <person name="Viragh M."/>
            <person name="Kuo A."/>
            <person name="Thoen E."/>
            <person name="Andreopoulos B."/>
            <person name="Lu D."/>
            <person name="Skrede I."/>
            <person name="Drula E."/>
            <person name="Henrissat B."/>
            <person name="Morin E."/>
            <person name="Kohler A."/>
            <person name="Barry K."/>
            <person name="LaButti K."/>
            <person name="Morin E."/>
            <person name="Salamov A."/>
            <person name="Lipzen A."/>
            <person name="Mereny Z."/>
            <person name="Hegedus B."/>
            <person name="Baldrian P."/>
            <person name="Stursova M."/>
            <person name="Weitz H."/>
            <person name="Taylor A."/>
            <person name="Grigoriev I.V."/>
            <person name="Nagy L.G."/>
            <person name="Martin F."/>
            <person name="Kauserud H."/>
        </authorList>
    </citation>
    <scope>NUCLEOTIDE SEQUENCE</scope>
    <source>
        <strain evidence="4">CBHHK188m</strain>
    </source>
</reference>
<feature type="domain" description="C2H2-type" evidence="3">
    <location>
        <begin position="89"/>
        <end position="119"/>
    </location>
</feature>
<evidence type="ECO:0000259" key="3">
    <source>
        <dbReference type="PROSITE" id="PS50157"/>
    </source>
</evidence>
<organism evidence="4 5">
    <name type="scientific">Mycena maculata</name>
    <dbReference type="NCBI Taxonomy" id="230809"/>
    <lineage>
        <taxon>Eukaryota</taxon>
        <taxon>Fungi</taxon>
        <taxon>Dikarya</taxon>
        <taxon>Basidiomycota</taxon>
        <taxon>Agaricomycotina</taxon>
        <taxon>Agaricomycetes</taxon>
        <taxon>Agaricomycetidae</taxon>
        <taxon>Agaricales</taxon>
        <taxon>Marasmiineae</taxon>
        <taxon>Mycenaceae</taxon>
        <taxon>Mycena</taxon>
    </lineage>
</organism>
<dbReference type="AlphaFoldDB" id="A0AAD7J9W6"/>
<proteinExistence type="predicted"/>
<comment type="caution">
    <text evidence="4">The sequence shown here is derived from an EMBL/GenBank/DDBJ whole genome shotgun (WGS) entry which is preliminary data.</text>
</comment>